<feature type="domain" description="N-acetyltransferase" evidence="1">
    <location>
        <begin position="202"/>
        <end position="292"/>
    </location>
</feature>
<dbReference type="CDD" id="cd04301">
    <property type="entry name" value="NAT_SF"/>
    <property type="match status" value="1"/>
</dbReference>
<dbReference type="GO" id="GO:0016747">
    <property type="term" value="F:acyltransferase activity, transferring groups other than amino-acyl groups"/>
    <property type="evidence" value="ECO:0007669"/>
    <property type="project" value="InterPro"/>
</dbReference>
<dbReference type="PROSITE" id="PS51186">
    <property type="entry name" value="GNAT"/>
    <property type="match status" value="1"/>
</dbReference>
<dbReference type="SUPFAM" id="SSF55729">
    <property type="entry name" value="Acyl-CoA N-acyltransferases (Nat)"/>
    <property type="match status" value="1"/>
</dbReference>
<dbReference type="InterPro" id="IPR016181">
    <property type="entry name" value="Acyl_CoA_acyltransferase"/>
</dbReference>
<keyword evidence="3" id="KW-1185">Reference proteome</keyword>
<dbReference type="AlphaFoldDB" id="A0A9Q0F6Y4"/>
<organism evidence="2 3">
    <name type="scientific">Turnera subulata</name>
    <dbReference type="NCBI Taxonomy" id="218843"/>
    <lineage>
        <taxon>Eukaryota</taxon>
        <taxon>Viridiplantae</taxon>
        <taxon>Streptophyta</taxon>
        <taxon>Embryophyta</taxon>
        <taxon>Tracheophyta</taxon>
        <taxon>Spermatophyta</taxon>
        <taxon>Magnoliopsida</taxon>
        <taxon>eudicotyledons</taxon>
        <taxon>Gunneridae</taxon>
        <taxon>Pentapetalae</taxon>
        <taxon>rosids</taxon>
        <taxon>fabids</taxon>
        <taxon>Malpighiales</taxon>
        <taxon>Passifloraceae</taxon>
        <taxon>Turnera</taxon>
    </lineage>
</organism>
<evidence type="ECO:0000313" key="3">
    <source>
        <dbReference type="Proteomes" id="UP001141552"/>
    </source>
</evidence>
<evidence type="ECO:0000313" key="2">
    <source>
        <dbReference type="EMBL" id="KAJ4825234.1"/>
    </source>
</evidence>
<dbReference type="OrthoDB" id="41532at2759"/>
<evidence type="ECO:0000259" key="1">
    <source>
        <dbReference type="PROSITE" id="PS51186"/>
    </source>
</evidence>
<gene>
    <name evidence="2" type="ORF">Tsubulata_035455</name>
</gene>
<dbReference type="PANTHER" id="PTHR47426:SF3">
    <property type="entry name" value="GCN5-RELATED N-ACETYLTRANSFERASE 6, CHLOROPLASTIC"/>
    <property type="match status" value="1"/>
</dbReference>
<dbReference type="InterPro" id="IPR000182">
    <property type="entry name" value="GNAT_dom"/>
</dbReference>
<dbReference type="Pfam" id="PF00583">
    <property type="entry name" value="Acetyltransf_1"/>
    <property type="match status" value="1"/>
</dbReference>
<comment type="caution">
    <text evidence="2">The sequence shown here is derived from an EMBL/GenBank/DDBJ whole genome shotgun (WGS) entry which is preliminary data.</text>
</comment>
<sequence>MSTITIHRPKLLTFSQDGFRHNHRRYKFHRSAASWTMAMSSGSFKTRKKEELSVQVPALSIPQCETQRLPDLRFDRLQIPEKELIHEDKLEFGNFVAREAMIDEEFWTAAWLRAESQWEDRANDRFVDSHKRKFAEQEFHAIKRRRTGPHGQKCRCIVTVRKEDRNIKRTVLKSVVGTLDLSIRCLMPGETFPGERVKVPLFCSIDGIGPNRYGYVSNLCVSKSARRQGIARNMLDFAIESVKLNGVKDVYVHVHRNNRPAQDLYDKMGFEVVEMASPQLLEEQTYLLCFKV</sequence>
<dbReference type="Proteomes" id="UP001141552">
    <property type="component" value="Unassembled WGS sequence"/>
</dbReference>
<accession>A0A9Q0F6Y4</accession>
<name>A0A9Q0F6Y4_9ROSI</name>
<dbReference type="EMBL" id="JAKUCV010006966">
    <property type="protein sequence ID" value="KAJ4825234.1"/>
    <property type="molecule type" value="Genomic_DNA"/>
</dbReference>
<dbReference type="PANTHER" id="PTHR47426">
    <property type="entry name" value="ACYL-COA N-ACYLTRANSFERASES (NAT) SUPERFAMILY PROTEIN"/>
    <property type="match status" value="1"/>
</dbReference>
<dbReference type="Gene3D" id="3.40.630.30">
    <property type="match status" value="1"/>
</dbReference>
<reference evidence="2" key="1">
    <citation type="submission" date="2022-02" db="EMBL/GenBank/DDBJ databases">
        <authorList>
            <person name="Henning P.M."/>
            <person name="McCubbin A.G."/>
            <person name="Shore J.S."/>
        </authorList>
    </citation>
    <scope>NUCLEOTIDE SEQUENCE</scope>
    <source>
        <strain evidence="2">F60SS</strain>
        <tissue evidence="2">Leaves</tissue>
    </source>
</reference>
<protein>
    <recommendedName>
        <fullName evidence="1">N-acetyltransferase domain-containing protein</fullName>
    </recommendedName>
</protein>
<proteinExistence type="predicted"/>
<reference evidence="2" key="2">
    <citation type="journal article" date="2023" name="Plants (Basel)">
        <title>Annotation of the Turnera subulata (Passifloraceae) Draft Genome Reveals the S-Locus Evolved after the Divergence of Turneroideae from Passifloroideae in a Stepwise Manner.</title>
        <authorList>
            <person name="Henning P.M."/>
            <person name="Roalson E.H."/>
            <person name="Mir W."/>
            <person name="McCubbin A.G."/>
            <person name="Shore J.S."/>
        </authorList>
    </citation>
    <scope>NUCLEOTIDE SEQUENCE</scope>
    <source>
        <strain evidence="2">F60SS</strain>
    </source>
</reference>